<evidence type="ECO:0000313" key="4">
    <source>
        <dbReference type="Proteomes" id="UP001060261"/>
    </source>
</evidence>
<name>A0ABY5YDY7_9DEIO</name>
<dbReference type="RefSeq" id="WP_260559577.1">
    <property type="nucleotide sequence ID" value="NZ_BAABEC010000061.1"/>
</dbReference>
<accession>A0ABY5YDY7</accession>
<evidence type="ECO:0000256" key="2">
    <source>
        <dbReference type="SAM" id="SignalP"/>
    </source>
</evidence>
<reference evidence="3" key="1">
    <citation type="submission" date="2022-09" db="EMBL/GenBank/DDBJ databases">
        <title>genome sequence of Deinococcus rubellus.</title>
        <authorList>
            <person name="Srinivasan S."/>
        </authorList>
    </citation>
    <scope>NUCLEOTIDE SEQUENCE</scope>
    <source>
        <strain evidence="3">Ant6</strain>
    </source>
</reference>
<evidence type="ECO:0000313" key="3">
    <source>
        <dbReference type="EMBL" id="UWX63287.1"/>
    </source>
</evidence>
<feature type="chain" id="PRO_5045779279" description="Lipoprotein" evidence="2">
    <location>
        <begin position="20"/>
        <end position="193"/>
    </location>
</feature>
<organism evidence="3 4">
    <name type="scientific">Deinococcus rubellus</name>
    <dbReference type="NCBI Taxonomy" id="1889240"/>
    <lineage>
        <taxon>Bacteria</taxon>
        <taxon>Thermotogati</taxon>
        <taxon>Deinococcota</taxon>
        <taxon>Deinococci</taxon>
        <taxon>Deinococcales</taxon>
        <taxon>Deinococcaceae</taxon>
        <taxon>Deinococcus</taxon>
    </lineage>
</organism>
<evidence type="ECO:0008006" key="5">
    <source>
        <dbReference type="Google" id="ProtNLM"/>
    </source>
</evidence>
<keyword evidence="4" id="KW-1185">Reference proteome</keyword>
<feature type="compositionally biased region" description="Low complexity" evidence="1">
    <location>
        <begin position="140"/>
        <end position="150"/>
    </location>
</feature>
<dbReference type="EMBL" id="CP104213">
    <property type="protein sequence ID" value="UWX63287.1"/>
    <property type="molecule type" value="Genomic_DNA"/>
</dbReference>
<gene>
    <name evidence="3" type="ORF">N0D28_11075</name>
</gene>
<keyword evidence="2" id="KW-0732">Signal</keyword>
<dbReference type="PROSITE" id="PS51257">
    <property type="entry name" value="PROKAR_LIPOPROTEIN"/>
    <property type="match status" value="1"/>
</dbReference>
<feature type="compositionally biased region" description="Low complexity" evidence="1">
    <location>
        <begin position="158"/>
        <end position="186"/>
    </location>
</feature>
<proteinExistence type="predicted"/>
<evidence type="ECO:0000256" key="1">
    <source>
        <dbReference type="SAM" id="MobiDB-lite"/>
    </source>
</evidence>
<feature type="signal peptide" evidence="2">
    <location>
        <begin position="1"/>
        <end position="19"/>
    </location>
</feature>
<feature type="region of interest" description="Disordered" evidence="1">
    <location>
        <begin position="132"/>
        <end position="193"/>
    </location>
</feature>
<protein>
    <recommendedName>
        <fullName evidence="5">Lipoprotein</fullName>
    </recommendedName>
</protein>
<dbReference type="Proteomes" id="UP001060261">
    <property type="component" value="Chromosome"/>
</dbReference>
<sequence>MRRSSALLPALLLPALTLAACVPTQSRGPDYSALSGNYVGTASLGPIPAPYQLLLNVNGRTGRADGVLTRTSNGNVYSASGTFRPFDANSGMIDLKLFSTSRQAGTLSARVQGDKLDGFLKTGVLTFTVKLSRSRPPQPNQTQPNQTVPVSGNTGTRSVPTPSSSVTVETTQTETTTSVPVYVIPTPVTPPHP</sequence>